<keyword evidence="2" id="KW-0378">Hydrolase</keyword>
<sequence>MPKSTIYHVLYLFSIAFIGLLFTSSGCTAQKKKGSQGISGTVLWRSGNLMPSPDVKVTNPKGSPIAREILIYELTSSNQTEPADEAGFYKKINSKFIQKVTTNKTGRFKVALPAGYYSLFTKEDKGLYANLFDDAMNINPVQVQKGKWGKVDIIIDYAAVY</sequence>
<dbReference type="SUPFAM" id="SSF49464">
    <property type="entry name" value="Carboxypeptidase regulatory domain-like"/>
    <property type="match status" value="1"/>
</dbReference>
<evidence type="ECO:0000256" key="1">
    <source>
        <dbReference type="SAM" id="Phobius"/>
    </source>
</evidence>
<evidence type="ECO:0000313" key="3">
    <source>
        <dbReference type="Proteomes" id="UP000251993"/>
    </source>
</evidence>
<accession>A0A344TPG9</accession>
<organism evidence="2 3">
    <name type="scientific">Runella rosea</name>
    <dbReference type="NCBI Taxonomy" id="2259595"/>
    <lineage>
        <taxon>Bacteria</taxon>
        <taxon>Pseudomonadati</taxon>
        <taxon>Bacteroidota</taxon>
        <taxon>Cytophagia</taxon>
        <taxon>Cytophagales</taxon>
        <taxon>Spirosomataceae</taxon>
        <taxon>Runella</taxon>
    </lineage>
</organism>
<reference evidence="2 3" key="1">
    <citation type="submission" date="2018-07" db="EMBL/GenBank/DDBJ databases">
        <title>Genome sequencing of Runella.</title>
        <authorList>
            <person name="Baek M.-G."/>
            <person name="Yi H."/>
        </authorList>
    </citation>
    <scope>NUCLEOTIDE SEQUENCE [LARGE SCALE GENOMIC DNA]</scope>
    <source>
        <strain evidence="2 3">HYN0085</strain>
    </source>
</reference>
<evidence type="ECO:0000313" key="2">
    <source>
        <dbReference type="EMBL" id="AXE20540.1"/>
    </source>
</evidence>
<keyword evidence="2" id="KW-0645">Protease</keyword>
<dbReference type="EMBL" id="CP030850">
    <property type="protein sequence ID" value="AXE20540.1"/>
    <property type="molecule type" value="Genomic_DNA"/>
</dbReference>
<dbReference type="InterPro" id="IPR008969">
    <property type="entry name" value="CarboxyPept-like_regulatory"/>
</dbReference>
<dbReference type="GO" id="GO:0004180">
    <property type="term" value="F:carboxypeptidase activity"/>
    <property type="evidence" value="ECO:0007669"/>
    <property type="project" value="UniProtKB-KW"/>
</dbReference>
<name>A0A344TPG9_9BACT</name>
<gene>
    <name evidence="2" type="ORF">DR864_23770</name>
</gene>
<keyword evidence="3" id="KW-1185">Reference proteome</keyword>
<dbReference type="OrthoDB" id="956632at2"/>
<dbReference type="KEGG" id="run:DR864_23770"/>
<dbReference type="RefSeq" id="WP_114069303.1">
    <property type="nucleotide sequence ID" value="NZ_CP030850.1"/>
</dbReference>
<dbReference type="AlphaFoldDB" id="A0A344TPG9"/>
<keyword evidence="1" id="KW-1133">Transmembrane helix</keyword>
<proteinExistence type="predicted"/>
<keyword evidence="1" id="KW-0812">Transmembrane</keyword>
<dbReference type="Proteomes" id="UP000251993">
    <property type="component" value="Chromosome"/>
</dbReference>
<protein>
    <submittedName>
        <fullName evidence="2">Carboxypeptidase regulatory-like domain-containing protein</fullName>
    </submittedName>
</protein>
<dbReference type="PROSITE" id="PS51257">
    <property type="entry name" value="PROKAR_LIPOPROTEIN"/>
    <property type="match status" value="1"/>
</dbReference>
<keyword evidence="2" id="KW-0121">Carboxypeptidase</keyword>
<feature type="transmembrane region" description="Helical" evidence="1">
    <location>
        <begin position="6"/>
        <end position="23"/>
    </location>
</feature>
<keyword evidence="1" id="KW-0472">Membrane</keyword>